<dbReference type="SUPFAM" id="SSF54211">
    <property type="entry name" value="Ribosomal protein S5 domain 2-like"/>
    <property type="match status" value="1"/>
</dbReference>
<evidence type="ECO:0000259" key="5">
    <source>
        <dbReference type="Pfam" id="PF00288"/>
    </source>
</evidence>
<dbReference type="GO" id="GO:0016114">
    <property type="term" value="P:terpenoid biosynthetic process"/>
    <property type="evidence" value="ECO:0007669"/>
    <property type="project" value="InterPro"/>
</dbReference>
<keyword evidence="2" id="KW-0547">Nucleotide-binding</keyword>
<dbReference type="AlphaFoldDB" id="A0A382DSE2"/>
<dbReference type="NCBIfam" id="TIGR00154">
    <property type="entry name" value="ispE"/>
    <property type="match status" value="1"/>
</dbReference>
<evidence type="ECO:0000256" key="1">
    <source>
        <dbReference type="ARBA" id="ARBA00022679"/>
    </source>
</evidence>
<protein>
    <recommendedName>
        <fullName evidence="5">GHMP kinase N-terminal domain-containing protein</fullName>
    </recommendedName>
</protein>
<keyword evidence="1" id="KW-0808">Transferase</keyword>
<dbReference type="PANTHER" id="PTHR43527:SF2">
    <property type="entry name" value="4-DIPHOSPHOCYTIDYL-2-C-METHYL-D-ERYTHRITOL KINASE, CHLOROPLASTIC"/>
    <property type="match status" value="1"/>
</dbReference>
<name>A0A382DSE2_9ZZZZ</name>
<proteinExistence type="predicted"/>
<dbReference type="Pfam" id="PF00288">
    <property type="entry name" value="GHMP_kinases_N"/>
    <property type="match status" value="1"/>
</dbReference>
<evidence type="ECO:0000256" key="4">
    <source>
        <dbReference type="ARBA" id="ARBA00022840"/>
    </source>
</evidence>
<dbReference type="InterPro" id="IPR004424">
    <property type="entry name" value="IspE"/>
</dbReference>
<feature type="non-terminal residue" evidence="6">
    <location>
        <position position="1"/>
    </location>
</feature>
<dbReference type="InterPro" id="IPR006204">
    <property type="entry name" value="GHMP_kinase_N_dom"/>
</dbReference>
<feature type="non-terminal residue" evidence="6">
    <location>
        <position position="189"/>
    </location>
</feature>
<reference evidence="6" key="1">
    <citation type="submission" date="2018-05" db="EMBL/GenBank/DDBJ databases">
        <authorList>
            <person name="Lanie J.A."/>
            <person name="Ng W.-L."/>
            <person name="Kazmierczak K.M."/>
            <person name="Andrzejewski T.M."/>
            <person name="Davidsen T.M."/>
            <person name="Wayne K.J."/>
            <person name="Tettelin H."/>
            <person name="Glass J.I."/>
            <person name="Rusch D."/>
            <person name="Podicherti R."/>
            <person name="Tsui H.-C.T."/>
            <person name="Winkler M.E."/>
        </authorList>
    </citation>
    <scope>NUCLEOTIDE SEQUENCE</scope>
</reference>
<gene>
    <name evidence="6" type="ORF">METZ01_LOCUS194270</name>
</gene>
<evidence type="ECO:0000313" key="6">
    <source>
        <dbReference type="EMBL" id="SVB41416.1"/>
    </source>
</evidence>
<dbReference type="GO" id="GO:0050515">
    <property type="term" value="F:4-(cytidine 5'-diphospho)-2-C-methyl-D-erythritol kinase activity"/>
    <property type="evidence" value="ECO:0007669"/>
    <property type="project" value="InterPro"/>
</dbReference>
<dbReference type="EMBL" id="UINC01040899">
    <property type="protein sequence ID" value="SVB41416.1"/>
    <property type="molecule type" value="Genomic_DNA"/>
</dbReference>
<dbReference type="InterPro" id="IPR014721">
    <property type="entry name" value="Ribsml_uS5_D2-typ_fold_subgr"/>
</dbReference>
<dbReference type="GO" id="GO:0005524">
    <property type="term" value="F:ATP binding"/>
    <property type="evidence" value="ECO:0007669"/>
    <property type="project" value="UniProtKB-KW"/>
</dbReference>
<dbReference type="InterPro" id="IPR020568">
    <property type="entry name" value="Ribosomal_Su5_D2-typ_SF"/>
</dbReference>
<evidence type="ECO:0000256" key="3">
    <source>
        <dbReference type="ARBA" id="ARBA00022777"/>
    </source>
</evidence>
<dbReference type="PANTHER" id="PTHR43527">
    <property type="entry name" value="4-DIPHOSPHOCYTIDYL-2-C-METHYL-D-ERYTHRITOL KINASE, CHLOROPLASTIC"/>
    <property type="match status" value="1"/>
</dbReference>
<keyword evidence="4" id="KW-0067">ATP-binding</keyword>
<dbReference type="Gene3D" id="3.30.230.10">
    <property type="match status" value="1"/>
</dbReference>
<organism evidence="6">
    <name type="scientific">marine metagenome</name>
    <dbReference type="NCBI Taxonomy" id="408172"/>
    <lineage>
        <taxon>unclassified sequences</taxon>
        <taxon>metagenomes</taxon>
        <taxon>ecological metagenomes</taxon>
    </lineage>
</organism>
<keyword evidence="3" id="KW-0418">Kinase</keyword>
<accession>A0A382DSE2</accession>
<sequence length="189" mass="19997">VWAPAKINLFLRILSREDSGYHQIETLFAAVSLYDEVHLERTSGDLSVEVVGPALGPEEENLAYRAAQLLIDRVNSSDGAKIRLRKNIPTGAGLGGGSSDAGATLRAFNVLLGDPLSGAQLLELAGELGSDVPFFTKGSGAALAWGRGERLVPVPTLEDTHVVLALPPVSVSTALAYRELPSRISRDPS</sequence>
<feature type="domain" description="GHMP kinase N-terminal" evidence="5">
    <location>
        <begin position="61"/>
        <end position="138"/>
    </location>
</feature>
<evidence type="ECO:0000256" key="2">
    <source>
        <dbReference type="ARBA" id="ARBA00022741"/>
    </source>
</evidence>